<name>Q65SP3_MANSM</name>
<gene>
    <name evidence="1" type="ordered locus">MS1410</name>
</gene>
<evidence type="ECO:0000313" key="1">
    <source>
        <dbReference type="EMBL" id="AAU38017.1"/>
    </source>
</evidence>
<reference evidence="1 2" key="1">
    <citation type="journal article" date="2004" name="Nat. Biotechnol.">
        <title>The genome sequence of the capnophilic rumen bacterium Mannheimia succiniciproducens.</title>
        <authorList>
            <person name="Hong S.H."/>
            <person name="Kim J.S."/>
            <person name="Lee S.Y."/>
            <person name="In Y.H."/>
            <person name="Choi S.S."/>
            <person name="Rih J.-K."/>
            <person name="Kim C.H."/>
            <person name="Jeong H."/>
            <person name="Hur C.G."/>
            <person name="Kim J.J."/>
        </authorList>
    </citation>
    <scope>NUCLEOTIDE SEQUENCE [LARGE SCALE GENOMIC DNA]</scope>
    <source>
        <strain evidence="2">KCTC 0769BP / MBEL55E</strain>
    </source>
</reference>
<dbReference type="HOGENOM" id="CLU_3390167_0_0_6"/>
<sequence>MKSAVKIFEFFAYFIRIVYFSSLPHSDGKYMQ</sequence>
<dbReference type="KEGG" id="msu:MS1410"/>
<dbReference type="EMBL" id="AE016827">
    <property type="protein sequence ID" value="AAU38017.1"/>
    <property type="molecule type" value="Genomic_DNA"/>
</dbReference>
<evidence type="ECO:0000313" key="2">
    <source>
        <dbReference type="Proteomes" id="UP000000607"/>
    </source>
</evidence>
<proteinExistence type="predicted"/>
<dbReference type="AlphaFoldDB" id="Q65SP3"/>
<dbReference type="Proteomes" id="UP000000607">
    <property type="component" value="Chromosome"/>
</dbReference>
<dbReference type="STRING" id="221988.MS1410"/>
<protein>
    <submittedName>
        <fullName evidence="1">Uncharacterized protein</fullName>
    </submittedName>
</protein>
<organism evidence="1 2">
    <name type="scientific">Mannheimia succiniciproducens (strain KCTC 0769BP / MBEL55E)</name>
    <dbReference type="NCBI Taxonomy" id="221988"/>
    <lineage>
        <taxon>Bacteria</taxon>
        <taxon>Pseudomonadati</taxon>
        <taxon>Pseudomonadota</taxon>
        <taxon>Gammaproteobacteria</taxon>
        <taxon>Pasteurellales</taxon>
        <taxon>Pasteurellaceae</taxon>
        <taxon>Basfia</taxon>
    </lineage>
</organism>
<accession>Q65SP3</accession>
<keyword evidence="2" id="KW-1185">Reference proteome</keyword>